<evidence type="ECO:0000313" key="2">
    <source>
        <dbReference type="Proteomes" id="UP000515220"/>
    </source>
</evidence>
<organism evidence="1 2">
    <name type="scientific">Acetobacter aceti</name>
    <dbReference type="NCBI Taxonomy" id="435"/>
    <lineage>
        <taxon>Bacteria</taxon>
        <taxon>Pseudomonadati</taxon>
        <taxon>Pseudomonadota</taxon>
        <taxon>Alphaproteobacteria</taxon>
        <taxon>Acetobacterales</taxon>
        <taxon>Acetobacteraceae</taxon>
        <taxon>Acetobacter</taxon>
        <taxon>Acetobacter subgen. Acetobacter</taxon>
    </lineage>
</organism>
<evidence type="ECO:0000313" key="1">
    <source>
        <dbReference type="EMBL" id="BCI68892.1"/>
    </source>
</evidence>
<dbReference type="EMBL" id="AP023326">
    <property type="protein sequence ID" value="BCI68892.1"/>
    <property type="molecule type" value="Genomic_DNA"/>
</dbReference>
<sequence>MNNKQNYEVFNGLERFRQCLQASGNAYKTILFDDENSSTYLTSGQNYIVQNIGSNAADLTVWYNNTAYIFGNVDVTMNGTGSKISFASSTSSNNLTIAGGNNTISDFAGTVNAANSVGNTFIDATGTLYTGAYSSFVDANGATIVTGAKSQFLQCSNTTITTGSDSVFDTFNNGTINAGIKTIANVISNSDVTLGRNSSIVTLTNSNLTTDGTGTTVGALKNSLVNWSTDGNGDFASGGYGSFYVTGSIQGTNYIQGQSVYASFGNMDSTAQLKLDIWGAGSTITGGAGNQSVTQQGIGGLTFISAASNSGSFTATGGTGGDTFKAYSSMQMTGGSGTGNTFDIIKTAAGATDVITDFTASAHNVIELSGFGLTQSDLGSILQNATTNTSGTLLNIDNHTSVLLSDVHDNNSLQASSFKLS</sequence>
<gene>
    <name evidence="1" type="ORF">AAJCM20276_35160</name>
</gene>
<dbReference type="AlphaFoldDB" id="A0A6S6PW83"/>
<reference evidence="1 2" key="1">
    <citation type="submission" date="2020-07" db="EMBL/GenBank/DDBJ databases">
        <title>Complete Genome Sequence of an acetic acid bacterium, Acetobacter aceti JCM20276.</title>
        <authorList>
            <person name="Hirose Y."/>
            <person name="Mihara H."/>
        </authorList>
    </citation>
    <scope>NUCLEOTIDE SEQUENCE [LARGE SCALE GENOMIC DNA]</scope>
    <source>
        <strain evidence="1 2">JCM20276</strain>
    </source>
</reference>
<dbReference type="Proteomes" id="UP000515220">
    <property type="component" value="Chromosome"/>
</dbReference>
<accession>A0A6S6PW83</accession>
<protein>
    <submittedName>
        <fullName evidence="1">Uncharacterized protein</fullName>
    </submittedName>
</protein>
<proteinExistence type="predicted"/>
<name>A0A6S6PW83_ACEAC</name>